<keyword evidence="2 6" id="KW-0820">tRNA-binding</keyword>
<evidence type="ECO:0000256" key="4">
    <source>
        <dbReference type="ARBA" id="ARBA00022884"/>
    </source>
</evidence>
<comment type="subunit">
    <text evidence="6">Monomer.</text>
</comment>
<dbReference type="AlphaFoldDB" id="A0A2M9A8R9"/>
<dbReference type="Proteomes" id="UP000231134">
    <property type="component" value="Unassembled WGS sequence"/>
</dbReference>
<dbReference type="GO" id="GO:0006515">
    <property type="term" value="P:protein quality control for misfolded or incompletely synthesized proteins"/>
    <property type="evidence" value="ECO:0007669"/>
    <property type="project" value="UniProtKB-UniRule"/>
</dbReference>
<keyword evidence="3 6" id="KW-0378">Hydrolase</keyword>
<name>A0A2M9A8R9_9BACT</name>
<dbReference type="OrthoDB" id="9800507at2"/>
<comment type="subcellular location">
    <subcellularLocation>
        <location evidence="6">Cytoplasm</location>
    </subcellularLocation>
</comment>
<evidence type="ECO:0000313" key="8">
    <source>
        <dbReference type="Proteomes" id="UP000231134"/>
    </source>
</evidence>
<feature type="binding site" evidence="6">
    <location>
        <position position="64"/>
    </location>
    <ligand>
        <name>tRNA</name>
        <dbReference type="ChEBI" id="CHEBI:17843"/>
    </ligand>
</feature>
<dbReference type="RefSeq" id="WP_100425901.1">
    <property type="nucleotide sequence ID" value="NZ_PGEX01000001.1"/>
</dbReference>
<dbReference type="EMBL" id="PGEX01000001">
    <property type="protein sequence ID" value="PJJ42007.1"/>
    <property type="molecule type" value="Genomic_DNA"/>
</dbReference>
<feature type="binding site" evidence="6">
    <location>
        <position position="62"/>
    </location>
    <ligand>
        <name>tRNA</name>
        <dbReference type="ChEBI" id="CHEBI:17843"/>
    </ligand>
</feature>
<dbReference type="Gene3D" id="3.40.50.1470">
    <property type="entry name" value="Peptidyl-tRNA hydrolase"/>
    <property type="match status" value="1"/>
</dbReference>
<evidence type="ECO:0000256" key="5">
    <source>
        <dbReference type="ARBA" id="ARBA00050038"/>
    </source>
</evidence>
<feature type="binding site" evidence="6">
    <location>
        <position position="14"/>
    </location>
    <ligand>
        <name>tRNA</name>
        <dbReference type="ChEBI" id="CHEBI:17843"/>
    </ligand>
</feature>
<dbReference type="GO" id="GO:0005737">
    <property type="term" value="C:cytoplasm"/>
    <property type="evidence" value="ECO:0007669"/>
    <property type="project" value="UniProtKB-SubCell"/>
</dbReference>
<dbReference type="HAMAP" id="MF_00083">
    <property type="entry name" value="Pept_tRNA_hydro_bact"/>
    <property type="match status" value="1"/>
</dbReference>
<dbReference type="InterPro" id="IPR001328">
    <property type="entry name" value="Pept_tRNA_hydro"/>
</dbReference>
<evidence type="ECO:0000256" key="1">
    <source>
        <dbReference type="ARBA" id="ARBA00013260"/>
    </source>
</evidence>
<comment type="function">
    <text evidence="6">Catalyzes the release of premature peptidyl moieties from peptidyl-tRNA molecules trapped in stalled 50S ribosomal subunits, and thus maintains levels of free tRNAs and 50S ribosomes.</text>
</comment>
<comment type="similarity">
    <text evidence="6">Belongs to the PTH family.</text>
</comment>
<dbReference type="GO" id="GO:0004045">
    <property type="term" value="F:peptidyl-tRNA hydrolase activity"/>
    <property type="evidence" value="ECO:0007669"/>
    <property type="project" value="UniProtKB-UniRule"/>
</dbReference>
<evidence type="ECO:0000256" key="2">
    <source>
        <dbReference type="ARBA" id="ARBA00022555"/>
    </source>
</evidence>
<accession>A0A2M9A8R9</accession>
<reference evidence="7 8" key="1">
    <citation type="submission" date="2017-11" db="EMBL/GenBank/DDBJ databases">
        <title>Animal gut microbial communities from fecal samples from Wisconsin, USA.</title>
        <authorList>
            <person name="Neumann A."/>
        </authorList>
    </citation>
    <scope>NUCLEOTIDE SEQUENCE [LARGE SCALE GENOMIC DNA]</scope>
    <source>
        <strain evidence="7 8">UWS3</strain>
    </source>
</reference>
<organism evidence="7 8">
    <name type="scientific">Hallerella succinigenes</name>
    <dbReference type="NCBI Taxonomy" id="1896222"/>
    <lineage>
        <taxon>Bacteria</taxon>
        <taxon>Pseudomonadati</taxon>
        <taxon>Fibrobacterota</taxon>
        <taxon>Fibrobacteria</taxon>
        <taxon>Fibrobacterales</taxon>
        <taxon>Fibrobacteraceae</taxon>
        <taxon>Hallerella</taxon>
    </lineage>
</organism>
<dbReference type="EC" id="3.1.1.29" evidence="1 6"/>
<feature type="site" description="Stabilizes the basic form of H active site to accept a proton" evidence="6">
    <location>
        <position position="89"/>
    </location>
</feature>
<keyword evidence="8" id="KW-1185">Reference proteome</keyword>
<protein>
    <recommendedName>
        <fullName evidence="5 6">Peptidyl-tRNA hydrolase</fullName>
        <shortName evidence="6">Pth</shortName>
        <ecNumber evidence="1 6">3.1.1.29</ecNumber>
    </recommendedName>
</protein>
<feature type="binding site" evidence="6">
    <location>
        <position position="110"/>
    </location>
    <ligand>
        <name>tRNA</name>
        <dbReference type="ChEBI" id="CHEBI:17843"/>
    </ligand>
</feature>
<dbReference type="CDD" id="cd00462">
    <property type="entry name" value="PTH"/>
    <property type="match status" value="1"/>
</dbReference>
<dbReference type="SUPFAM" id="SSF53178">
    <property type="entry name" value="Peptidyl-tRNA hydrolase-like"/>
    <property type="match status" value="1"/>
</dbReference>
<feature type="active site" description="Proton acceptor" evidence="6">
    <location>
        <position position="19"/>
    </location>
</feature>
<feature type="site" description="Discriminates between blocked and unblocked aminoacyl-tRNA" evidence="6">
    <location>
        <position position="9"/>
    </location>
</feature>
<evidence type="ECO:0000256" key="3">
    <source>
        <dbReference type="ARBA" id="ARBA00022801"/>
    </source>
</evidence>
<comment type="caution">
    <text evidence="7">The sequence shown here is derived from an EMBL/GenBank/DDBJ whole genome shotgun (WGS) entry which is preliminary data.</text>
</comment>
<proteinExistence type="inferred from homology"/>
<dbReference type="PANTHER" id="PTHR17224">
    <property type="entry name" value="PEPTIDYL-TRNA HYDROLASE"/>
    <property type="match status" value="1"/>
</dbReference>
<comment type="catalytic activity">
    <reaction evidence="6">
        <text>an N-acyl-L-alpha-aminoacyl-tRNA + H2O = an N-acyl-L-amino acid + a tRNA + H(+)</text>
        <dbReference type="Rhea" id="RHEA:54448"/>
        <dbReference type="Rhea" id="RHEA-COMP:10123"/>
        <dbReference type="Rhea" id="RHEA-COMP:13883"/>
        <dbReference type="ChEBI" id="CHEBI:15377"/>
        <dbReference type="ChEBI" id="CHEBI:15378"/>
        <dbReference type="ChEBI" id="CHEBI:59874"/>
        <dbReference type="ChEBI" id="CHEBI:78442"/>
        <dbReference type="ChEBI" id="CHEBI:138191"/>
        <dbReference type="EC" id="3.1.1.29"/>
    </reaction>
</comment>
<dbReference type="GO" id="GO:0072344">
    <property type="term" value="P:rescue of stalled ribosome"/>
    <property type="evidence" value="ECO:0007669"/>
    <property type="project" value="UniProtKB-UniRule"/>
</dbReference>
<keyword evidence="4 6" id="KW-0694">RNA-binding</keyword>
<evidence type="ECO:0000313" key="7">
    <source>
        <dbReference type="EMBL" id="PJJ42007.1"/>
    </source>
</evidence>
<dbReference type="Pfam" id="PF01195">
    <property type="entry name" value="Pept_tRNA_hydro"/>
    <property type="match status" value="1"/>
</dbReference>
<evidence type="ECO:0000256" key="6">
    <source>
        <dbReference type="HAMAP-Rule" id="MF_00083"/>
    </source>
</evidence>
<dbReference type="PANTHER" id="PTHR17224:SF1">
    <property type="entry name" value="PEPTIDYL-TRNA HYDROLASE"/>
    <property type="match status" value="1"/>
</dbReference>
<sequence length="184" mass="20501">MYLIVGLGNPGNQYENTHHNAGFMAVEMLADPGKSWKSEYKALTQKVTVGGEEVLLAKPQTYMNLSGEAVQALMTWYKVKPSQLLVFSDDINLDVGRIRVRANGSHGGQNGLRNIIEHVGDQFARVRFGVGKCPPKWDLSNWVLAKFPPEDRPVFDEAIGKVPALVECYFKNGIAKCMERYNGK</sequence>
<dbReference type="GO" id="GO:0000049">
    <property type="term" value="F:tRNA binding"/>
    <property type="evidence" value="ECO:0007669"/>
    <property type="project" value="UniProtKB-UniRule"/>
</dbReference>
<keyword evidence="6" id="KW-0963">Cytoplasm</keyword>
<comment type="function">
    <text evidence="6">Hydrolyzes ribosome-free peptidyl-tRNAs (with 1 or more amino acids incorporated), which drop off the ribosome during protein synthesis, or as a result of ribosome stalling.</text>
</comment>
<dbReference type="NCBIfam" id="TIGR00447">
    <property type="entry name" value="pth"/>
    <property type="match status" value="1"/>
</dbReference>
<gene>
    <name evidence="6" type="primary">pth</name>
    <name evidence="7" type="ORF">BGX16_2021</name>
</gene>
<dbReference type="FunFam" id="3.40.50.1470:FF:000001">
    <property type="entry name" value="Peptidyl-tRNA hydrolase"/>
    <property type="match status" value="1"/>
</dbReference>
<dbReference type="InterPro" id="IPR036416">
    <property type="entry name" value="Pept_tRNA_hydro_sf"/>
</dbReference>